<dbReference type="NCBIfam" id="TIGR00308">
    <property type="entry name" value="TRM1"/>
    <property type="match status" value="1"/>
</dbReference>
<protein>
    <recommendedName>
        <fullName evidence="9 10">tRNA (guanine(26)-N(2))-dimethyltransferase</fullName>
        <ecNumber evidence="7 10">2.1.1.216</ecNumber>
    </recommendedName>
</protein>
<dbReference type="EC" id="2.1.1.216" evidence="7 10"/>
<dbReference type="AlphaFoldDB" id="A0A9P0Q4P4"/>
<dbReference type="GO" id="GO:0160104">
    <property type="term" value="F:tRNA (guanine(26)-N2)-dimethyltransferase activity"/>
    <property type="evidence" value="ECO:0007669"/>
    <property type="project" value="UniProtKB-UniRule"/>
</dbReference>
<keyword evidence="3 10" id="KW-0808">Transferase</keyword>
<reference evidence="12" key="1">
    <citation type="submission" date="2022-03" db="EMBL/GenBank/DDBJ databases">
        <authorList>
            <person name="Sayadi A."/>
        </authorList>
    </citation>
    <scope>NUCLEOTIDE SEQUENCE</scope>
</reference>
<dbReference type="CDD" id="cd02440">
    <property type="entry name" value="AdoMet_MTases"/>
    <property type="match status" value="1"/>
</dbReference>
<evidence type="ECO:0000256" key="2">
    <source>
        <dbReference type="ARBA" id="ARBA00022603"/>
    </source>
</evidence>
<dbReference type="InterPro" id="IPR002905">
    <property type="entry name" value="Trm1"/>
</dbReference>
<dbReference type="FunFam" id="3.30.56.70:FF:000001">
    <property type="entry name" value="tRNA (guanine(26)-N(2))-dimethyltransferase"/>
    <property type="match status" value="1"/>
</dbReference>
<dbReference type="PROSITE" id="PS51626">
    <property type="entry name" value="SAM_MT_TRM1"/>
    <property type="match status" value="1"/>
</dbReference>
<evidence type="ECO:0000313" key="12">
    <source>
        <dbReference type="EMBL" id="CAH2010051.1"/>
    </source>
</evidence>
<sequence>MEKDEKPTNSNGADVKEISEGLATIWTKGAVFYNPVQEFNRDLSIAVISSFIHDYKQEIKITKKGEAGTEDYKVTILEALSATGLRSIRYAKEIPGVAKVIANDISLTAVEDIKQNVIKNNVEQIVSARHCDASMLMYQHRHKNEQFDIIDLDPYGCPSQFLDSTVQAVKEGGLLLITATDMAILCGNSPETCYSKYGAIPIKIKSCHEMAVRILLQCIELHANRYSRYIVPLLSLSADFYIRVFVRVFSGAQKCKFSATKLSHIYHCTGCDSFTLQLLVTVKSDKSNHKFSIPTGPLVSKHCEQCKHPHHIGGPIWSAPIHSPEFVKKVLDNVPSSLKTYKRIEGILNVVLEELVDVPLYYTLDKLSGTLHVEMPSMMALRSALLNAGYHVSFTHMNKTSIKTDAPKKVVWDIMRCWARTHPVAQKRLIQGTPAFNILSIEPEKDYSFKIHPHANPESRKKGFLRFQENPTPHWGPGCRATIMVGEQKIQKSVRNQGKRKRETSEEGVDK</sequence>
<evidence type="ECO:0000256" key="5">
    <source>
        <dbReference type="ARBA" id="ARBA00022694"/>
    </source>
</evidence>
<evidence type="ECO:0000256" key="11">
    <source>
        <dbReference type="SAM" id="MobiDB-lite"/>
    </source>
</evidence>
<dbReference type="SUPFAM" id="SSF53335">
    <property type="entry name" value="S-adenosyl-L-methionine-dependent methyltransferases"/>
    <property type="match status" value="1"/>
</dbReference>
<dbReference type="OrthoDB" id="6349953at2759"/>
<keyword evidence="2 10" id="KW-0489">Methyltransferase</keyword>
<keyword evidence="13" id="KW-1185">Reference proteome</keyword>
<keyword evidence="4 10" id="KW-0949">S-adenosyl-L-methionine</keyword>
<dbReference type="GO" id="GO:0005634">
    <property type="term" value="C:nucleus"/>
    <property type="evidence" value="ECO:0007669"/>
    <property type="project" value="TreeGrafter"/>
</dbReference>
<evidence type="ECO:0000256" key="9">
    <source>
        <dbReference type="ARBA" id="ARBA00074266"/>
    </source>
</evidence>
<keyword evidence="5 10" id="KW-0819">tRNA processing</keyword>
<dbReference type="GO" id="GO:0000049">
    <property type="term" value="F:tRNA binding"/>
    <property type="evidence" value="ECO:0007669"/>
    <property type="project" value="UniProtKB-UniRule"/>
</dbReference>
<proteinExistence type="inferred from homology"/>
<dbReference type="Gene3D" id="3.30.56.70">
    <property type="entry name" value="N2,N2-dimethylguanosine tRNA methyltransferase, C-terminal domain"/>
    <property type="match status" value="1"/>
</dbReference>
<keyword evidence="6 10" id="KW-0694">RNA-binding</keyword>
<dbReference type="Gene3D" id="3.40.50.150">
    <property type="entry name" value="Vaccinia Virus protein VP39"/>
    <property type="match status" value="1"/>
</dbReference>
<comment type="similarity">
    <text evidence="10">Belongs to the class I-like SAM-binding methyltransferase superfamily. Trm1 family.</text>
</comment>
<evidence type="ECO:0000256" key="8">
    <source>
        <dbReference type="ARBA" id="ARBA00051897"/>
    </source>
</evidence>
<keyword evidence="1 10" id="KW-0820">tRNA-binding</keyword>
<dbReference type="InterPro" id="IPR029063">
    <property type="entry name" value="SAM-dependent_MTases_sf"/>
</dbReference>
<gene>
    <name evidence="12" type="ORF">ACAOBT_LOCUS31280</name>
</gene>
<comment type="catalytic activity">
    <reaction evidence="8 10">
        <text>guanosine(26) in tRNA + 2 S-adenosyl-L-methionine = N(2)-dimethylguanosine(26) in tRNA + 2 S-adenosyl-L-homocysteine + 2 H(+)</text>
        <dbReference type="Rhea" id="RHEA:43140"/>
        <dbReference type="Rhea" id="RHEA-COMP:10359"/>
        <dbReference type="Rhea" id="RHEA-COMP:10360"/>
        <dbReference type="ChEBI" id="CHEBI:15378"/>
        <dbReference type="ChEBI" id="CHEBI:57856"/>
        <dbReference type="ChEBI" id="CHEBI:59789"/>
        <dbReference type="ChEBI" id="CHEBI:74269"/>
        <dbReference type="ChEBI" id="CHEBI:74513"/>
        <dbReference type="EC" id="2.1.1.216"/>
    </reaction>
</comment>
<dbReference type="Proteomes" id="UP001152888">
    <property type="component" value="Unassembled WGS sequence"/>
</dbReference>
<feature type="region of interest" description="Disordered" evidence="11">
    <location>
        <begin position="491"/>
        <end position="511"/>
    </location>
</feature>
<evidence type="ECO:0000256" key="7">
    <source>
        <dbReference type="ARBA" id="ARBA00039099"/>
    </source>
</evidence>
<dbReference type="Pfam" id="PF02005">
    <property type="entry name" value="TRM"/>
    <property type="match status" value="1"/>
</dbReference>
<dbReference type="PANTHER" id="PTHR10631">
    <property type="entry name" value="N 2 ,N 2 -DIMETHYLGUANOSINE TRNA METHYLTRANSFERASE"/>
    <property type="match status" value="1"/>
</dbReference>
<name>A0A9P0Q4P4_ACAOB</name>
<evidence type="ECO:0000256" key="3">
    <source>
        <dbReference type="ARBA" id="ARBA00022679"/>
    </source>
</evidence>
<evidence type="ECO:0000256" key="4">
    <source>
        <dbReference type="ARBA" id="ARBA00022691"/>
    </source>
</evidence>
<dbReference type="EMBL" id="CAKOFQ010007939">
    <property type="protein sequence ID" value="CAH2010051.1"/>
    <property type="molecule type" value="Genomic_DNA"/>
</dbReference>
<dbReference type="PANTHER" id="PTHR10631:SF3">
    <property type="entry name" value="TRNA (GUANINE(26)-N(2))-DIMETHYLTRANSFERASE"/>
    <property type="match status" value="1"/>
</dbReference>
<evidence type="ECO:0000256" key="6">
    <source>
        <dbReference type="ARBA" id="ARBA00022884"/>
    </source>
</evidence>
<dbReference type="FunFam" id="3.40.50.150:FF:000051">
    <property type="entry name" value="tRNA (guanine(26)-N(2))-dimethyltransferase"/>
    <property type="match status" value="1"/>
</dbReference>
<comment type="caution">
    <text evidence="12">The sequence shown here is derived from an EMBL/GenBank/DDBJ whole genome shotgun (WGS) entry which is preliminary data.</text>
</comment>
<dbReference type="InterPro" id="IPR042296">
    <property type="entry name" value="tRNA_met_Trm1_C"/>
</dbReference>
<accession>A0A9P0Q4P4</accession>
<evidence type="ECO:0000256" key="1">
    <source>
        <dbReference type="ARBA" id="ARBA00022555"/>
    </source>
</evidence>
<evidence type="ECO:0000256" key="10">
    <source>
        <dbReference type="PROSITE-ProRule" id="PRU00958"/>
    </source>
</evidence>
<organism evidence="12 13">
    <name type="scientific">Acanthoscelides obtectus</name>
    <name type="common">Bean weevil</name>
    <name type="synonym">Bruchus obtectus</name>
    <dbReference type="NCBI Taxonomy" id="200917"/>
    <lineage>
        <taxon>Eukaryota</taxon>
        <taxon>Metazoa</taxon>
        <taxon>Ecdysozoa</taxon>
        <taxon>Arthropoda</taxon>
        <taxon>Hexapoda</taxon>
        <taxon>Insecta</taxon>
        <taxon>Pterygota</taxon>
        <taxon>Neoptera</taxon>
        <taxon>Endopterygota</taxon>
        <taxon>Coleoptera</taxon>
        <taxon>Polyphaga</taxon>
        <taxon>Cucujiformia</taxon>
        <taxon>Chrysomeloidea</taxon>
        <taxon>Chrysomelidae</taxon>
        <taxon>Bruchinae</taxon>
        <taxon>Bruchini</taxon>
        <taxon>Acanthoscelides</taxon>
    </lineage>
</organism>
<dbReference type="GO" id="GO:0002940">
    <property type="term" value="P:tRNA N2-guanine methylation"/>
    <property type="evidence" value="ECO:0007669"/>
    <property type="project" value="TreeGrafter"/>
</dbReference>
<evidence type="ECO:0000313" key="13">
    <source>
        <dbReference type="Proteomes" id="UP001152888"/>
    </source>
</evidence>